<dbReference type="GO" id="GO:0160147">
    <property type="term" value="F:tRNA pseudouridine(38-40) synthase activity"/>
    <property type="evidence" value="ECO:0007669"/>
    <property type="project" value="UniProtKB-EC"/>
</dbReference>
<dbReference type="Proteomes" id="UP000318307">
    <property type="component" value="Unassembled WGS sequence"/>
</dbReference>
<dbReference type="InterPro" id="IPR020094">
    <property type="entry name" value="TruA/RsuA/RluB/E/F_N"/>
</dbReference>
<comment type="similarity">
    <text evidence="1 4 7">Belongs to the tRNA pseudouridine synthase TruA family.</text>
</comment>
<dbReference type="Gene3D" id="3.30.70.660">
    <property type="entry name" value="Pseudouridine synthase I, catalytic domain, C-terminal subdomain"/>
    <property type="match status" value="1"/>
</dbReference>
<comment type="subunit">
    <text evidence="4">Homodimer.</text>
</comment>
<comment type="caution">
    <text evidence="9">The sequence shown here is derived from an EMBL/GenBank/DDBJ whole genome shotgun (WGS) entry which is preliminary data.</text>
</comment>
<evidence type="ECO:0000256" key="5">
    <source>
        <dbReference type="PIRSR" id="PIRSR001430-1"/>
    </source>
</evidence>
<dbReference type="PANTHER" id="PTHR11142:SF0">
    <property type="entry name" value="TRNA PSEUDOURIDINE SYNTHASE-LIKE 1"/>
    <property type="match status" value="1"/>
</dbReference>
<feature type="domain" description="Pseudouridine synthase I TruA alpha/beta" evidence="8">
    <location>
        <begin position="7"/>
        <end position="103"/>
    </location>
</feature>
<evidence type="ECO:0000313" key="9">
    <source>
        <dbReference type="EMBL" id="TWI73211.1"/>
    </source>
</evidence>
<dbReference type="AlphaFoldDB" id="A0A562RVV6"/>
<dbReference type="Gene3D" id="3.30.70.580">
    <property type="entry name" value="Pseudouridine synthase I, catalytic domain, N-terminal subdomain"/>
    <property type="match status" value="1"/>
</dbReference>
<dbReference type="HAMAP" id="MF_00171">
    <property type="entry name" value="TruA"/>
    <property type="match status" value="1"/>
</dbReference>
<dbReference type="SUPFAM" id="SSF55120">
    <property type="entry name" value="Pseudouridine synthase"/>
    <property type="match status" value="1"/>
</dbReference>
<keyword evidence="10" id="KW-1185">Reference proteome</keyword>
<proteinExistence type="inferred from homology"/>
<evidence type="ECO:0000256" key="1">
    <source>
        <dbReference type="ARBA" id="ARBA00009375"/>
    </source>
</evidence>
<keyword evidence="3 4" id="KW-0413">Isomerase</keyword>
<feature type="active site" description="Nucleophile" evidence="4 5">
    <location>
        <position position="52"/>
    </location>
</feature>
<evidence type="ECO:0000256" key="6">
    <source>
        <dbReference type="PIRSR" id="PIRSR001430-2"/>
    </source>
</evidence>
<gene>
    <name evidence="4" type="primary">truA</name>
    <name evidence="9" type="ORF">LZ24_01298</name>
</gene>
<organism evidence="9 10">
    <name type="scientific">Desulfobotulus alkaliphilus</name>
    <dbReference type="NCBI Taxonomy" id="622671"/>
    <lineage>
        <taxon>Bacteria</taxon>
        <taxon>Pseudomonadati</taxon>
        <taxon>Thermodesulfobacteriota</taxon>
        <taxon>Desulfobacteria</taxon>
        <taxon>Desulfobacterales</taxon>
        <taxon>Desulfobacteraceae</taxon>
        <taxon>Desulfobotulus</taxon>
    </lineage>
</organism>
<protein>
    <recommendedName>
        <fullName evidence="4">tRNA pseudouridine synthase A</fullName>
        <ecNumber evidence="4">5.4.99.12</ecNumber>
    </recommendedName>
    <alternativeName>
        <fullName evidence="4">tRNA pseudouridine(38-40) synthase</fullName>
    </alternativeName>
    <alternativeName>
        <fullName evidence="4">tRNA pseudouridylate synthase I</fullName>
    </alternativeName>
    <alternativeName>
        <fullName evidence="4">tRNA-uridine isomerase I</fullName>
    </alternativeName>
</protein>
<feature type="domain" description="Pseudouridine synthase I TruA alpha/beta" evidence="8">
    <location>
        <begin position="143"/>
        <end position="248"/>
    </location>
</feature>
<reference evidence="9 10" key="1">
    <citation type="submission" date="2019-07" db="EMBL/GenBank/DDBJ databases">
        <title>Genome sequencing of 100 strains of the haloalkaliphilic chemolithoautotrophic sulfur-oxidizing bacterium Thioalkalivibrio.</title>
        <authorList>
            <person name="Muyzer G."/>
        </authorList>
    </citation>
    <scope>NUCLEOTIDE SEQUENCE [LARGE SCALE GENOMIC DNA]</scope>
    <source>
        <strain evidence="9 10">ASO4-4</strain>
    </source>
</reference>
<evidence type="ECO:0000256" key="2">
    <source>
        <dbReference type="ARBA" id="ARBA00022694"/>
    </source>
</evidence>
<dbReference type="EC" id="5.4.99.12" evidence="4"/>
<evidence type="ECO:0000256" key="3">
    <source>
        <dbReference type="ARBA" id="ARBA00023235"/>
    </source>
</evidence>
<dbReference type="EMBL" id="VLLC01000008">
    <property type="protein sequence ID" value="TWI73211.1"/>
    <property type="molecule type" value="Genomic_DNA"/>
</dbReference>
<dbReference type="InterPro" id="IPR020095">
    <property type="entry name" value="PsdUridine_synth_TruA_C"/>
</dbReference>
<dbReference type="InterPro" id="IPR001406">
    <property type="entry name" value="PsdUridine_synth_TruA"/>
</dbReference>
<evidence type="ECO:0000313" key="10">
    <source>
        <dbReference type="Proteomes" id="UP000318307"/>
    </source>
</evidence>
<accession>A0A562RVV6</accession>
<evidence type="ECO:0000259" key="8">
    <source>
        <dbReference type="Pfam" id="PF01416"/>
    </source>
</evidence>
<dbReference type="PIRSF" id="PIRSF001430">
    <property type="entry name" value="tRNA_psdUrid_synth"/>
    <property type="match status" value="1"/>
</dbReference>
<dbReference type="GO" id="GO:0003723">
    <property type="term" value="F:RNA binding"/>
    <property type="evidence" value="ECO:0007669"/>
    <property type="project" value="InterPro"/>
</dbReference>
<dbReference type="GO" id="GO:0031119">
    <property type="term" value="P:tRNA pseudouridine synthesis"/>
    <property type="evidence" value="ECO:0007669"/>
    <property type="project" value="UniProtKB-UniRule"/>
</dbReference>
<comment type="caution">
    <text evidence="4">Lacks conserved residue(s) required for the propagation of feature annotation.</text>
</comment>
<dbReference type="InterPro" id="IPR020103">
    <property type="entry name" value="PsdUridine_synth_cat_dom_sf"/>
</dbReference>
<comment type="catalytic activity">
    <reaction evidence="4 7">
        <text>uridine(38/39/40) in tRNA = pseudouridine(38/39/40) in tRNA</text>
        <dbReference type="Rhea" id="RHEA:22376"/>
        <dbReference type="Rhea" id="RHEA-COMP:10085"/>
        <dbReference type="Rhea" id="RHEA-COMP:10087"/>
        <dbReference type="ChEBI" id="CHEBI:65314"/>
        <dbReference type="ChEBI" id="CHEBI:65315"/>
        <dbReference type="EC" id="5.4.99.12"/>
    </reaction>
</comment>
<dbReference type="Pfam" id="PF01416">
    <property type="entry name" value="PseudoU_synth_1"/>
    <property type="match status" value="2"/>
</dbReference>
<sequence>MRRFRIVMEYDGSCFHGWQCQPKIKTVQGELEKALSLIANMPVIVHGSGRTDAGVHALAQVAHFDMHTRMNGSAIKKALNCLLPEGLAIHHCMEAGPAFHARFAARAKTYRYRILNRPLRPVLGRNYLWHVWQPLDRKAMDAAAAYLVGTHDFKSFEAAGSPRSHTVRTLYSVFFSDEPGIPDVFAFEVTGNGFLRYMVRNLAGTLIQVGRGKIKPESLPEILEGKKRELAGVTAPPQGLFLKAVHYDLNNDFRQPAMEIKPPPGIGMGGEGAG</sequence>
<evidence type="ECO:0000256" key="7">
    <source>
        <dbReference type="RuleBase" id="RU003792"/>
    </source>
</evidence>
<dbReference type="CDD" id="cd02570">
    <property type="entry name" value="PseudoU_synth_EcTruA"/>
    <property type="match status" value="1"/>
</dbReference>
<dbReference type="NCBIfam" id="TIGR00071">
    <property type="entry name" value="hisT_truA"/>
    <property type="match status" value="1"/>
</dbReference>
<dbReference type="InterPro" id="IPR020097">
    <property type="entry name" value="PsdUridine_synth_TruA_a/b_dom"/>
</dbReference>
<keyword evidence="2 4" id="KW-0819">tRNA processing</keyword>
<dbReference type="PANTHER" id="PTHR11142">
    <property type="entry name" value="PSEUDOURIDYLATE SYNTHASE"/>
    <property type="match status" value="1"/>
</dbReference>
<feature type="binding site" evidence="4 6">
    <location>
        <position position="110"/>
    </location>
    <ligand>
        <name>substrate</name>
    </ligand>
</feature>
<dbReference type="FunFam" id="3.30.70.580:FF:000001">
    <property type="entry name" value="tRNA pseudouridine synthase A"/>
    <property type="match status" value="1"/>
</dbReference>
<evidence type="ECO:0000256" key="4">
    <source>
        <dbReference type="HAMAP-Rule" id="MF_00171"/>
    </source>
</evidence>
<comment type="function">
    <text evidence="4">Formation of pseudouridine at positions 38, 39 and 40 in the anticodon stem and loop of transfer RNAs.</text>
</comment>
<dbReference type="RefSeq" id="WP_246118533.1">
    <property type="nucleotide sequence ID" value="NZ_VLLC01000008.1"/>
</dbReference>
<name>A0A562RVV6_9BACT</name>